<reference evidence="2" key="2">
    <citation type="submission" date="2021-09" db="EMBL/GenBank/DDBJ databases">
        <authorList>
            <person name="Jia N."/>
            <person name="Wang J."/>
            <person name="Shi W."/>
            <person name="Du L."/>
            <person name="Sun Y."/>
            <person name="Zhan W."/>
            <person name="Jiang J."/>
            <person name="Wang Q."/>
            <person name="Zhang B."/>
            <person name="Ji P."/>
            <person name="Sakyi L.B."/>
            <person name="Cui X."/>
            <person name="Yuan T."/>
            <person name="Jiang B."/>
            <person name="Yang W."/>
            <person name="Lam T.T.-Y."/>
            <person name="Chang Q."/>
            <person name="Ding S."/>
            <person name="Wang X."/>
            <person name="Zhu J."/>
            <person name="Ruan X."/>
            <person name="Zhao L."/>
            <person name="Wei J."/>
            <person name="Que T."/>
            <person name="Du C."/>
            <person name="Cheng J."/>
            <person name="Dai P."/>
            <person name="Han X."/>
            <person name="Huang E."/>
            <person name="Gao Y."/>
            <person name="Liu J."/>
            <person name="Shao H."/>
            <person name="Ye R."/>
            <person name="Li L."/>
            <person name="Wei W."/>
            <person name="Wang X."/>
            <person name="Wang C."/>
            <person name="Huo Q."/>
            <person name="Li W."/>
            <person name="Guo W."/>
            <person name="Chen H."/>
            <person name="Chen S."/>
            <person name="Zhou L."/>
            <person name="Zhou L."/>
            <person name="Ni X."/>
            <person name="Tian J."/>
            <person name="Zhou Y."/>
            <person name="Sheng Y."/>
            <person name="Liu T."/>
            <person name="Pan Y."/>
            <person name="Xia L."/>
            <person name="Li J."/>
            <person name="Zhao F."/>
            <person name="Cao W."/>
        </authorList>
    </citation>
    <scope>NUCLEOTIDE SEQUENCE</scope>
    <source>
        <strain evidence="2">Rmic-2018</strain>
        <tissue evidence="2">Larvae</tissue>
    </source>
</reference>
<evidence type="ECO:0000313" key="2">
    <source>
        <dbReference type="EMBL" id="KAH8031388.1"/>
    </source>
</evidence>
<accession>A0A9J6EAR5</accession>
<dbReference type="AlphaFoldDB" id="A0A9J6EAR5"/>
<dbReference type="Proteomes" id="UP000821866">
    <property type="component" value="Chromosome 3"/>
</dbReference>
<feature type="compositionally biased region" description="Low complexity" evidence="1">
    <location>
        <begin position="155"/>
        <end position="168"/>
    </location>
</feature>
<name>A0A9J6EAR5_RHIMP</name>
<comment type="caution">
    <text evidence="2">The sequence shown here is derived from an EMBL/GenBank/DDBJ whole genome shotgun (WGS) entry which is preliminary data.</text>
</comment>
<protein>
    <submittedName>
        <fullName evidence="2">Uncharacterized protein</fullName>
    </submittedName>
</protein>
<reference evidence="2" key="1">
    <citation type="journal article" date="2020" name="Cell">
        <title>Large-Scale Comparative Analyses of Tick Genomes Elucidate Their Genetic Diversity and Vector Capacities.</title>
        <authorList>
            <consortium name="Tick Genome and Microbiome Consortium (TIGMIC)"/>
            <person name="Jia N."/>
            <person name="Wang J."/>
            <person name="Shi W."/>
            <person name="Du L."/>
            <person name="Sun Y."/>
            <person name="Zhan W."/>
            <person name="Jiang J.F."/>
            <person name="Wang Q."/>
            <person name="Zhang B."/>
            <person name="Ji P."/>
            <person name="Bell-Sakyi L."/>
            <person name="Cui X.M."/>
            <person name="Yuan T.T."/>
            <person name="Jiang B.G."/>
            <person name="Yang W.F."/>
            <person name="Lam T.T."/>
            <person name="Chang Q.C."/>
            <person name="Ding S.J."/>
            <person name="Wang X.J."/>
            <person name="Zhu J.G."/>
            <person name="Ruan X.D."/>
            <person name="Zhao L."/>
            <person name="Wei J.T."/>
            <person name="Ye R.Z."/>
            <person name="Que T.C."/>
            <person name="Du C.H."/>
            <person name="Zhou Y.H."/>
            <person name="Cheng J.X."/>
            <person name="Dai P.F."/>
            <person name="Guo W.B."/>
            <person name="Han X.H."/>
            <person name="Huang E.J."/>
            <person name="Li L.F."/>
            <person name="Wei W."/>
            <person name="Gao Y.C."/>
            <person name="Liu J.Z."/>
            <person name="Shao H.Z."/>
            <person name="Wang X."/>
            <person name="Wang C.C."/>
            <person name="Yang T.C."/>
            <person name="Huo Q.B."/>
            <person name="Li W."/>
            <person name="Chen H.Y."/>
            <person name="Chen S.E."/>
            <person name="Zhou L.G."/>
            <person name="Ni X.B."/>
            <person name="Tian J.H."/>
            <person name="Sheng Y."/>
            <person name="Liu T."/>
            <person name="Pan Y.S."/>
            <person name="Xia L.Y."/>
            <person name="Li J."/>
            <person name="Zhao F."/>
            <person name="Cao W.C."/>
        </authorList>
    </citation>
    <scope>NUCLEOTIDE SEQUENCE</scope>
    <source>
        <strain evidence="2">Rmic-2018</strain>
    </source>
</reference>
<dbReference type="EMBL" id="JABSTU010000005">
    <property type="protein sequence ID" value="KAH8031388.1"/>
    <property type="molecule type" value="Genomic_DNA"/>
</dbReference>
<evidence type="ECO:0000256" key="1">
    <source>
        <dbReference type="SAM" id="MobiDB-lite"/>
    </source>
</evidence>
<gene>
    <name evidence="2" type="ORF">HPB51_016572</name>
</gene>
<organism evidence="2 3">
    <name type="scientific">Rhipicephalus microplus</name>
    <name type="common">Cattle tick</name>
    <name type="synonym">Boophilus microplus</name>
    <dbReference type="NCBI Taxonomy" id="6941"/>
    <lineage>
        <taxon>Eukaryota</taxon>
        <taxon>Metazoa</taxon>
        <taxon>Ecdysozoa</taxon>
        <taxon>Arthropoda</taxon>
        <taxon>Chelicerata</taxon>
        <taxon>Arachnida</taxon>
        <taxon>Acari</taxon>
        <taxon>Parasitiformes</taxon>
        <taxon>Ixodida</taxon>
        <taxon>Ixodoidea</taxon>
        <taxon>Ixodidae</taxon>
        <taxon>Rhipicephalinae</taxon>
        <taxon>Rhipicephalus</taxon>
        <taxon>Boophilus</taxon>
    </lineage>
</organism>
<evidence type="ECO:0000313" key="3">
    <source>
        <dbReference type="Proteomes" id="UP000821866"/>
    </source>
</evidence>
<sequence>MRSYIYPDAGACQTFGIGIDICQPSTGHLLEVLIVPSVGEKRFLYGYGATAGRFPSRRLSFFLRLCLRSGVPRCSNKRCRCAKPTGARRPGTRRTSCGGRSVATEVPGAVICADAAPIVKAPKKATNSPHPDSEPSQSERPLQEPSGTGGVQQAPSRTMPMTSSSRSSNKTPPLPPVSLGKSRIPDTPSYLETATAATARSSRRLRGISPEYGPLSQDEMAT</sequence>
<keyword evidence="3" id="KW-1185">Reference proteome</keyword>
<feature type="region of interest" description="Disordered" evidence="1">
    <location>
        <begin position="122"/>
        <end position="222"/>
    </location>
</feature>
<feature type="compositionally biased region" description="Polar residues" evidence="1">
    <location>
        <begin position="125"/>
        <end position="140"/>
    </location>
</feature>
<proteinExistence type="predicted"/>